<name>A0A401JGJ3_9PROT</name>
<keyword evidence="1" id="KW-1133">Transmembrane helix</keyword>
<organism evidence="2 3">
    <name type="scientific">Sulfuriferula multivorans</name>
    <dbReference type="NCBI Taxonomy" id="1559896"/>
    <lineage>
        <taxon>Bacteria</taxon>
        <taxon>Pseudomonadati</taxon>
        <taxon>Pseudomonadota</taxon>
        <taxon>Betaproteobacteria</taxon>
        <taxon>Nitrosomonadales</taxon>
        <taxon>Sulfuricellaceae</taxon>
        <taxon>Sulfuriferula</taxon>
    </lineage>
</organism>
<dbReference type="RefSeq" id="WP_189836399.1">
    <property type="nucleotide sequence ID" value="NZ_BGOW01000026.1"/>
</dbReference>
<evidence type="ECO:0000256" key="1">
    <source>
        <dbReference type="SAM" id="Phobius"/>
    </source>
</evidence>
<comment type="caution">
    <text evidence="2">The sequence shown here is derived from an EMBL/GenBank/DDBJ whole genome shotgun (WGS) entry which is preliminary data.</text>
</comment>
<sequence>MIEQPQTVDKPDLLDNLGRIRPALIVALLALGIAGWQWWDSNNRIHQLQTELGQRLAASNNVEQESRVLSKQAIESTRELSVKLGEIQGKLADSQNQQLALEALYQDLARSRDEWTLADIEQIVLSASQQLQLAGNAKAALIALRSAETRLERLNKPQFAALQHAINDDILRLQEVPQIDTVGIAQRLDALIADVDDLPIASEHEIPVAQPRSQRPQTTGTANRFGREILQELKGLVQVRRMDTPDTALLAPTQVYFLRQNLKLRLLTARIALLAHDEVSYKSDLLDAQNWVKRYFNGSDARVARALISLGKLANSPVSIQLPSLSESLAALQASRIGRKH</sequence>
<keyword evidence="3" id="KW-1185">Reference proteome</keyword>
<evidence type="ECO:0000313" key="2">
    <source>
        <dbReference type="EMBL" id="GBL46744.1"/>
    </source>
</evidence>
<keyword evidence="1" id="KW-0472">Membrane</keyword>
<reference evidence="2 3" key="1">
    <citation type="journal article" date="2019" name="Front. Microbiol.">
        <title>Genomes of Neutrophilic Sulfur-Oxidizing Chemolithoautotrophs Representing 9 Proteobacterial Species From 8 Genera.</title>
        <authorList>
            <person name="Watanabe T."/>
            <person name="Kojima H."/>
            <person name="Umezawa K."/>
            <person name="Hori C."/>
            <person name="Takasuka T.E."/>
            <person name="Kato Y."/>
            <person name="Fukui M."/>
        </authorList>
    </citation>
    <scope>NUCLEOTIDE SEQUENCE [LARGE SCALE GENOMIC DNA]</scope>
    <source>
        <strain evidence="2 3">TTN</strain>
    </source>
</reference>
<dbReference type="InterPro" id="IPR007470">
    <property type="entry name" value="HemX"/>
</dbReference>
<dbReference type="EMBL" id="BGOW01000026">
    <property type="protein sequence ID" value="GBL46744.1"/>
    <property type="molecule type" value="Genomic_DNA"/>
</dbReference>
<accession>A0A401JGJ3</accession>
<proteinExistence type="predicted"/>
<protein>
    <submittedName>
        <fullName evidence="2">Uroporphyrinogen-III synthase</fullName>
    </submittedName>
</protein>
<dbReference type="Proteomes" id="UP000286806">
    <property type="component" value="Unassembled WGS sequence"/>
</dbReference>
<gene>
    <name evidence="2" type="ORF">SFMTTN_2569</name>
</gene>
<evidence type="ECO:0000313" key="3">
    <source>
        <dbReference type="Proteomes" id="UP000286806"/>
    </source>
</evidence>
<dbReference type="PANTHER" id="PTHR38043:SF1">
    <property type="entry name" value="PROTEIN HEMX"/>
    <property type="match status" value="1"/>
</dbReference>
<dbReference type="Pfam" id="PF04375">
    <property type="entry name" value="HemX"/>
    <property type="match status" value="1"/>
</dbReference>
<keyword evidence="1" id="KW-0812">Transmembrane</keyword>
<dbReference type="PANTHER" id="PTHR38043">
    <property type="entry name" value="PROTEIN HEMX"/>
    <property type="match status" value="1"/>
</dbReference>
<feature type="transmembrane region" description="Helical" evidence="1">
    <location>
        <begin position="20"/>
        <end position="39"/>
    </location>
</feature>
<dbReference type="AlphaFoldDB" id="A0A401JGJ3"/>